<dbReference type="EMBL" id="RAWM01000020">
    <property type="protein sequence ID" value="RKH70810.1"/>
    <property type="molecule type" value="Genomic_DNA"/>
</dbReference>
<reference evidence="2" key="1">
    <citation type="submission" date="2018-09" db="EMBL/GenBank/DDBJ databases">
        <authorList>
            <person name="Livingstone P.G."/>
            <person name="Whitworth D.E."/>
        </authorList>
    </citation>
    <scope>NUCLEOTIDE SEQUENCE [LARGE SCALE GENOMIC DNA]</scope>
    <source>
        <strain evidence="2">AB047A</strain>
    </source>
</reference>
<dbReference type="Pfam" id="PF13540">
    <property type="entry name" value="RCC1_2"/>
    <property type="match status" value="1"/>
</dbReference>
<dbReference type="Proteomes" id="UP000282656">
    <property type="component" value="Unassembled WGS sequence"/>
</dbReference>
<evidence type="ECO:0000313" key="2">
    <source>
        <dbReference type="Proteomes" id="UP000282656"/>
    </source>
</evidence>
<dbReference type="AlphaFoldDB" id="A0A3A8QV54"/>
<dbReference type="OrthoDB" id="5526726at2"/>
<evidence type="ECO:0000313" key="1">
    <source>
        <dbReference type="EMBL" id="RKH70810.1"/>
    </source>
</evidence>
<dbReference type="Gene3D" id="2.130.10.30">
    <property type="entry name" value="Regulator of chromosome condensation 1/beta-lactamase-inhibitor protein II"/>
    <property type="match status" value="1"/>
</dbReference>
<organism evidence="1 2">
    <name type="scientific">Corallococcus interemptor</name>
    <dbReference type="NCBI Taxonomy" id="2316720"/>
    <lineage>
        <taxon>Bacteria</taxon>
        <taxon>Pseudomonadati</taxon>
        <taxon>Myxococcota</taxon>
        <taxon>Myxococcia</taxon>
        <taxon>Myxococcales</taxon>
        <taxon>Cystobacterineae</taxon>
        <taxon>Myxococcaceae</taxon>
        <taxon>Corallococcus</taxon>
    </lineage>
</organism>
<comment type="caution">
    <text evidence="1">The sequence shown here is derived from an EMBL/GenBank/DDBJ whole genome shotgun (WGS) entry which is preliminary data.</text>
</comment>
<keyword evidence="2" id="KW-1185">Reference proteome</keyword>
<gene>
    <name evidence="1" type="ORF">D7X96_10490</name>
</gene>
<proteinExistence type="predicted"/>
<dbReference type="SUPFAM" id="SSF50985">
    <property type="entry name" value="RCC1/BLIP-II"/>
    <property type="match status" value="1"/>
</dbReference>
<evidence type="ECO:0008006" key="3">
    <source>
        <dbReference type="Google" id="ProtNLM"/>
    </source>
</evidence>
<name>A0A3A8QV54_9BACT</name>
<sequence>MGQTCLSWRACPVPIPCRGSDMSTVRGPGGSHMLALQSDGTVWAWGLNGQGQLCTGNAGYRVVPYQVSPTP</sequence>
<dbReference type="InterPro" id="IPR009091">
    <property type="entry name" value="RCC1/BLIP-II"/>
</dbReference>
<protein>
    <recommendedName>
        <fullName evidence="3">RCC1 repeat-containing protein</fullName>
    </recommendedName>
</protein>
<accession>A0A3A8QV54</accession>